<comment type="similarity">
    <text evidence="1">Belongs to the sigma-70 factor family. ECF subfamily.</text>
</comment>
<accession>A0AAP2CJB2</accession>
<dbReference type="NCBIfam" id="TIGR02985">
    <property type="entry name" value="Sig70_bacteroi1"/>
    <property type="match status" value="1"/>
</dbReference>
<comment type="caution">
    <text evidence="7">The sequence shown here is derived from an EMBL/GenBank/DDBJ whole genome shotgun (WGS) entry which is preliminary data.</text>
</comment>
<dbReference type="Gene3D" id="1.10.10.10">
    <property type="entry name" value="Winged helix-like DNA-binding domain superfamily/Winged helix DNA-binding domain"/>
    <property type="match status" value="1"/>
</dbReference>
<keyword evidence="2" id="KW-0805">Transcription regulation</keyword>
<organism evidence="7 8">
    <name type="scientific">Litoribacter ruber</name>
    <dbReference type="NCBI Taxonomy" id="702568"/>
    <lineage>
        <taxon>Bacteria</taxon>
        <taxon>Pseudomonadati</taxon>
        <taxon>Bacteroidota</taxon>
        <taxon>Cytophagia</taxon>
        <taxon>Cytophagales</taxon>
        <taxon>Cyclobacteriaceae</taxon>
        <taxon>Litoribacter</taxon>
    </lineage>
</organism>
<evidence type="ECO:0000256" key="1">
    <source>
        <dbReference type="ARBA" id="ARBA00010641"/>
    </source>
</evidence>
<dbReference type="InterPro" id="IPR007627">
    <property type="entry name" value="RNA_pol_sigma70_r2"/>
</dbReference>
<dbReference type="GO" id="GO:0006352">
    <property type="term" value="P:DNA-templated transcription initiation"/>
    <property type="evidence" value="ECO:0007669"/>
    <property type="project" value="InterPro"/>
</dbReference>
<keyword evidence="3" id="KW-0731">Sigma factor</keyword>
<evidence type="ECO:0000259" key="6">
    <source>
        <dbReference type="Pfam" id="PF08281"/>
    </source>
</evidence>
<proteinExistence type="inferred from homology"/>
<keyword evidence="8" id="KW-1185">Reference proteome</keyword>
<feature type="domain" description="RNA polymerase sigma factor 70 region 4 type 2" evidence="6">
    <location>
        <begin position="108"/>
        <end position="157"/>
    </location>
</feature>
<name>A0AAP2CJB2_9BACT</name>
<dbReference type="InterPro" id="IPR039425">
    <property type="entry name" value="RNA_pol_sigma-70-like"/>
</dbReference>
<dbReference type="Proteomes" id="UP001319104">
    <property type="component" value="Unassembled WGS sequence"/>
</dbReference>
<dbReference type="InterPro" id="IPR013324">
    <property type="entry name" value="RNA_pol_sigma_r3/r4-like"/>
</dbReference>
<dbReference type="InterPro" id="IPR014327">
    <property type="entry name" value="RNA_pol_sigma70_bacteroid"/>
</dbReference>
<dbReference type="NCBIfam" id="TIGR02937">
    <property type="entry name" value="sigma70-ECF"/>
    <property type="match status" value="1"/>
</dbReference>
<gene>
    <name evidence="7" type="ORF">KI659_14505</name>
</gene>
<dbReference type="PANTHER" id="PTHR43133:SF46">
    <property type="entry name" value="RNA POLYMERASE SIGMA-70 FACTOR ECF SUBFAMILY"/>
    <property type="match status" value="1"/>
</dbReference>
<evidence type="ECO:0000259" key="5">
    <source>
        <dbReference type="Pfam" id="PF04542"/>
    </source>
</evidence>
<dbReference type="InterPro" id="IPR013325">
    <property type="entry name" value="RNA_pol_sigma_r2"/>
</dbReference>
<dbReference type="InterPro" id="IPR013249">
    <property type="entry name" value="RNA_pol_sigma70_r4_t2"/>
</dbReference>
<keyword evidence="4" id="KW-0804">Transcription</keyword>
<dbReference type="GO" id="GO:0003677">
    <property type="term" value="F:DNA binding"/>
    <property type="evidence" value="ECO:0007669"/>
    <property type="project" value="InterPro"/>
</dbReference>
<dbReference type="AlphaFoldDB" id="A0AAP2CJB2"/>
<dbReference type="Gene3D" id="1.10.1740.10">
    <property type="match status" value="1"/>
</dbReference>
<dbReference type="GO" id="GO:0016987">
    <property type="term" value="F:sigma factor activity"/>
    <property type="evidence" value="ECO:0007669"/>
    <property type="project" value="UniProtKB-KW"/>
</dbReference>
<dbReference type="Pfam" id="PF04542">
    <property type="entry name" value="Sigma70_r2"/>
    <property type="match status" value="1"/>
</dbReference>
<protein>
    <submittedName>
        <fullName evidence="7">RNA polymerase sigma-70 factor</fullName>
    </submittedName>
</protein>
<reference evidence="7 8" key="1">
    <citation type="submission" date="2021-05" db="EMBL/GenBank/DDBJ databases">
        <authorList>
            <person name="Zhang Z.D."/>
            <person name="Osman G."/>
        </authorList>
    </citation>
    <scope>NUCLEOTIDE SEQUENCE [LARGE SCALE GENOMIC DNA]</scope>
    <source>
        <strain evidence="7 8">KCTC 32217</strain>
    </source>
</reference>
<dbReference type="SUPFAM" id="SSF88659">
    <property type="entry name" value="Sigma3 and sigma4 domains of RNA polymerase sigma factors"/>
    <property type="match status" value="1"/>
</dbReference>
<dbReference type="SUPFAM" id="SSF88946">
    <property type="entry name" value="Sigma2 domain of RNA polymerase sigma factors"/>
    <property type="match status" value="1"/>
</dbReference>
<dbReference type="InterPro" id="IPR014284">
    <property type="entry name" value="RNA_pol_sigma-70_dom"/>
</dbReference>
<dbReference type="Pfam" id="PF08281">
    <property type="entry name" value="Sigma70_r4_2"/>
    <property type="match status" value="1"/>
</dbReference>
<dbReference type="EMBL" id="JAHCMY010000009">
    <property type="protein sequence ID" value="MBS9525227.1"/>
    <property type="molecule type" value="Genomic_DNA"/>
</dbReference>
<dbReference type="InterPro" id="IPR036388">
    <property type="entry name" value="WH-like_DNA-bd_sf"/>
</dbReference>
<evidence type="ECO:0000256" key="4">
    <source>
        <dbReference type="ARBA" id="ARBA00023163"/>
    </source>
</evidence>
<evidence type="ECO:0000313" key="7">
    <source>
        <dbReference type="EMBL" id="MBS9525227.1"/>
    </source>
</evidence>
<evidence type="ECO:0000313" key="8">
    <source>
        <dbReference type="Proteomes" id="UP001319104"/>
    </source>
</evidence>
<dbReference type="PANTHER" id="PTHR43133">
    <property type="entry name" value="RNA POLYMERASE ECF-TYPE SIGMA FACTO"/>
    <property type="match status" value="1"/>
</dbReference>
<evidence type="ECO:0000256" key="3">
    <source>
        <dbReference type="ARBA" id="ARBA00023082"/>
    </source>
</evidence>
<sequence length="181" mass="21163">MLFPNSEKQFNLLFEEHWQLLYKAAYSRIPDQVVVEDIVQDIFIDIWNRRHQISINTSIRAYLLTAVKYRVLKYLDQNSHHYFVDVYEMEIEGKKEDFAFSMDELYTQLEVALGKLPEKSRLIFKMNRIEGYSASEIAEKLDLAPQTVQNQLSRSLKVVRGELSHLAPMAAMVLLKVYSVG</sequence>
<feature type="domain" description="RNA polymerase sigma-70 region 2" evidence="5">
    <location>
        <begin position="13"/>
        <end position="79"/>
    </location>
</feature>
<evidence type="ECO:0000256" key="2">
    <source>
        <dbReference type="ARBA" id="ARBA00023015"/>
    </source>
</evidence>